<reference evidence="2 3" key="1">
    <citation type="journal article" date="2016" name="DNA Res.">
        <title>The draft genome of MD-2 pineapple using hybrid error correction of long reads.</title>
        <authorList>
            <person name="Redwan R.M."/>
            <person name="Saidin A."/>
            <person name="Kumar S.V."/>
        </authorList>
    </citation>
    <scope>NUCLEOTIDE SEQUENCE [LARGE SCALE GENOMIC DNA]</scope>
    <source>
        <strain evidence="3">cv. MD2</strain>
        <tissue evidence="2">Leaf</tissue>
    </source>
</reference>
<dbReference type="GO" id="GO:0005829">
    <property type="term" value="C:cytosol"/>
    <property type="evidence" value="ECO:0007669"/>
    <property type="project" value="TreeGrafter"/>
</dbReference>
<dbReference type="AlphaFoldDB" id="A0A199UL94"/>
<dbReference type="GO" id="GO:0004805">
    <property type="term" value="F:trehalose-phosphatase activity"/>
    <property type="evidence" value="ECO:0007669"/>
    <property type="project" value="TreeGrafter"/>
</dbReference>
<proteinExistence type="predicted"/>
<dbReference type="Pfam" id="PF00982">
    <property type="entry name" value="Glyco_transf_20"/>
    <property type="match status" value="1"/>
</dbReference>
<dbReference type="STRING" id="4615.A0A199UL94"/>
<dbReference type="InterPro" id="IPR001830">
    <property type="entry name" value="Glyco_trans_20"/>
</dbReference>
<dbReference type="PANTHER" id="PTHR10788">
    <property type="entry name" value="TREHALOSE-6-PHOSPHATE SYNTHASE"/>
    <property type="match status" value="1"/>
</dbReference>
<organism evidence="2 3">
    <name type="scientific">Ananas comosus</name>
    <name type="common">Pineapple</name>
    <name type="synonym">Ananas ananas</name>
    <dbReference type="NCBI Taxonomy" id="4615"/>
    <lineage>
        <taxon>Eukaryota</taxon>
        <taxon>Viridiplantae</taxon>
        <taxon>Streptophyta</taxon>
        <taxon>Embryophyta</taxon>
        <taxon>Tracheophyta</taxon>
        <taxon>Spermatophyta</taxon>
        <taxon>Magnoliopsida</taxon>
        <taxon>Liliopsida</taxon>
        <taxon>Poales</taxon>
        <taxon>Bromeliaceae</taxon>
        <taxon>Bromelioideae</taxon>
        <taxon>Ananas</taxon>
    </lineage>
</organism>
<sequence>MRRPLREKRPRRAPRAGHPLLADLNYARHFLSCCSRMLGLAHQSNRRHLGVEYYGRTVTVKILPVGVDMAQLRSVVAAPEALATLRDLSLAFKDRVVLLGVDDVDLFKASASSSLPWSGSSRSALSSVAAPCSSKSSTRRAATAATSRR</sequence>
<dbReference type="SUPFAM" id="SSF53756">
    <property type="entry name" value="UDP-Glycosyltransferase/glycogen phosphorylase"/>
    <property type="match status" value="1"/>
</dbReference>
<comment type="caution">
    <text evidence="2">The sequence shown here is derived from an EMBL/GenBank/DDBJ whole genome shotgun (WGS) entry which is preliminary data.</text>
</comment>
<accession>A0A199UL94</accession>
<gene>
    <name evidence="2" type="ORF">ACMD2_27343</name>
</gene>
<evidence type="ECO:0000313" key="2">
    <source>
        <dbReference type="EMBL" id="OAY65662.1"/>
    </source>
</evidence>
<protein>
    <submittedName>
        <fullName evidence="2">Alpha,alpha-trehalose-phosphate synthase (UDP-forming) 5</fullName>
    </submittedName>
</protein>
<dbReference type="EMBL" id="LSRQ01006749">
    <property type="protein sequence ID" value="OAY65662.1"/>
    <property type="molecule type" value="Genomic_DNA"/>
</dbReference>
<name>A0A199UL94_ANACO</name>
<dbReference type="Gene3D" id="3.40.50.2000">
    <property type="entry name" value="Glycogen Phosphorylase B"/>
    <property type="match status" value="1"/>
</dbReference>
<dbReference type="Proteomes" id="UP000092600">
    <property type="component" value="Unassembled WGS sequence"/>
</dbReference>
<evidence type="ECO:0000313" key="3">
    <source>
        <dbReference type="Proteomes" id="UP000092600"/>
    </source>
</evidence>
<feature type="region of interest" description="Disordered" evidence="1">
    <location>
        <begin position="112"/>
        <end position="149"/>
    </location>
</feature>
<evidence type="ECO:0000256" key="1">
    <source>
        <dbReference type="SAM" id="MobiDB-lite"/>
    </source>
</evidence>
<dbReference type="GO" id="GO:0005992">
    <property type="term" value="P:trehalose biosynthetic process"/>
    <property type="evidence" value="ECO:0007669"/>
    <property type="project" value="InterPro"/>
</dbReference>
<dbReference type="PANTHER" id="PTHR10788:SF46">
    <property type="entry name" value="ALPHA,ALPHA-TREHALOSE-PHOSPHATE SYNTHASE [UDP-FORMING] 11-RELATED"/>
    <property type="match status" value="1"/>
</dbReference>